<proteinExistence type="predicted"/>
<gene>
    <name evidence="2" type="ORF">UFOVP302_51</name>
    <name evidence="3" type="ORF">UFOVP579_51</name>
</gene>
<evidence type="ECO:0000313" key="2">
    <source>
        <dbReference type="EMBL" id="CAB4136308.1"/>
    </source>
</evidence>
<accession>A0A6J5PCA7</accession>
<protein>
    <submittedName>
        <fullName evidence="3">Uncharacterized protein</fullName>
    </submittedName>
</protein>
<name>A0A6J5PCA7_9CAUD</name>
<evidence type="ECO:0000256" key="1">
    <source>
        <dbReference type="SAM" id="Phobius"/>
    </source>
</evidence>
<organism evidence="3">
    <name type="scientific">uncultured Caudovirales phage</name>
    <dbReference type="NCBI Taxonomy" id="2100421"/>
    <lineage>
        <taxon>Viruses</taxon>
        <taxon>Duplodnaviria</taxon>
        <taxon>Heunggongvirae</taxon>
        <taxon>Uroviricota</taxon>
        <taxon>Caudoviricetes</taxon>
        <taxon>Peduoviridae</taxon>
        <taxon>Maltschvirus</taxon>
        <taxon>Maltschvirus maltsch</taxon>
    </lineage>
</organism>
<dbReference type="EMBL" id="LR796829">
    <property type="protein sequence ID" value="CAB4168762.1"/>
    <property type="molecule type" value="Genomic_DNA"/>
</dbReference>
<dbReference type="EMBL" id="LR796316">
    <property type="protein sequence ID" value="CAB4136308.1"/>
    <property type="molecule type" value="Genomic_DNA"/>
</dbReference>
<feature type="transmembrane region" description="Helical" evidence="1">
    <location>
        <begin position="64"/>
        <end position="84"/>
    </location>
</feature>
<keyword evidence="1" id="KW-0472">Membrane</keyword>
<keyword evidence="1" id="KW-0812">Transmembrane</keyword>
<sequence>MQTATSKKWIKSKTVWGIFIAFIGWLAQTKLQVSDLQIPANPDFDQLKNYAQAIKESNGSMAVIFAQVTSLIGYLVALYGRIVANEKITL</sequence>
<evidence type="ECO:0000313" key="3">
    <source>
        <dbReference type="EMBL" id="CAB4168762.1"/>
    </source>
</evidence>
<reference evidence="3" key="1">
    <citation type="submission" date="2020-04" db="EMBL/GenBank/DDBJ databases">
        <authorList>
            <person name="Chiriac C."/>
            <person name="Salcher M."/>
            <person name="Ghai R."/>
            <person name="Kavagutti S V."/>
        </authorList>
    </citation>
    <scope>NUCLEOTIDE SEQUENCE</scope>
</reference>
<keyword evidence="1" id="KW-1133">Transmembrane helix</keyword>